<keyword evidence="4" id="KW-1185">Reference proteome</keyword>
<feature type="compositionally biased region" description="Basic and acidic residues" evidence="1">
    <location>
        <begin position="83"/>
        <end position="92"/>
    </location>
</feature>
<dbReference type="AlphaFoldDB" id="A0A8H3FXG8"/>
<feature type="compositionally biased region" description="Basic and acidic residues" evidence="1">
    <location>
        <begin position="136"/>
        <end position="148"/>
    </location>
</feature>
<sequence length="400" mass="44690">MNPGVRSRRHDGRDENLVEPLHDGHGPGGTRITFGSRYSHSIFRGFKHEPAASMKIDDPLRRESPVPNVDAKKSLRHGPQIDTVRHPNERARTSTTSDPVRFVSTWDSPDGIASQCDSPPPQPSYRKRPQGPRAAPADRIKLKSDDKYFQQTRHSNELSPSRTSADPPEYIQAARCPTTEVRRSELTTSSYRGSRGTDLNITRLFTKEDASTAELTRPREVMNKSGLHQSGQSDRYPACTQQQDGMKIVENTTFTAPVEAEAADAATDHAPTKDPMRTKSVLRLLGGLRTVVSRAEQKLQKLAVLSDLGIWQRVMEMVLHVFSTLHHASPALHVLRSTNARPSEYGKALKDFCRAIIYLLVLLSLLQLVAHAVRIVFMVVAALAWPFRLIWFVLKWVGSG</sequence>
<protein>
    <recommendedName>
        <fullName evidence="5">NTP binding protein</fullName>
    </recommendedName>
</protein>
<feature type="compositionally biased region" description="Polar residues" evidence="1">
    <location>
        <begin position="149"/>
        <end position="164"/>
    </location>
</feature>
<feature type="transmembrane region" description="Helical" evidence="2">
    <location>
        <begin position="352"/>
        <end position="369"/>
    </location>
</feature>
<accession>A0A8H3FXG8</accession>
<gene>
    <name evidence="3" type="ORF">HETSPECPRED_009086</name>
</gene>
<organism evidence="3 4">
    <name type="scientific">Heterodermia speciosa</name>
    <dbReference type="NCBI Taxonomy" id="116794"/>
    <lineage>
        <taxon>Eukaryota</taxon>
        <taxon>Fungi</taxon>
        <taxon>Dikarya</taxon>
        <taxon>Ascomycota</taxon>
        <taxon>Pezizomycotina</taxon>
        <taxon>Lecanoromycetes</taxon>
        <taxon>OSLEUM clade</taxon>
        <taxon>Lecanoromycetidae</taxon>
        <taxon>Caliciales</taxon>
        <taxon>Physciaceae</taxon>
        <taxon>Heterodermia</taxon>
    </lineage>
</organism>
<comment type="caution">
    <text evidence="3">The sequence shown here is derived from an EMBL/GenBank/DDBJ whole genome shotgun (WGS) entry which is preliminary data.</text>
</comment>
<feature type="region of interest" description="Disordered" evidence="1">
    <location>
        <begin position="48"/>
        <end position="168"/>
    </location>
</feature>
<keyword evidence="2" id="KW-1133">Transmembrane helix</keyword>
<name>A0A8H3FXG8_9LECA</name>
<evidence type="ECO:0000313" key="3">
    <source>
        <dbReference type="EMBL" id="CAF9934046.1"/>
    </source>
</evidence>
<keyword evidence="2" id="KW-0472">Membrane</keyword>
<feature type="region of interest" description="Disordered" evidence="1">
    <location>
        <begin position="1"/>
        <end position="35"/>
    </location>
</feature>
<evidence type="ECO:0000313" key="4">
    <source>
        <dbReference type="Proteomes" id="UP000664521"/>
    </source>
</evidence>
<keyword evidence="2" id="KW-0812">Transmembrane</keyword>
<evidence type="ECO:0000256" key="2">
    <source>
        <dbReference type="SAM" id="Phobius"/>
    </source>
</evidence>
<dbReference type="Proteomes" id="UP000664521">
    <property type="component" value="Unassembled WGS sequence"/>
</dbReference>
<dbReference type="EMBL" id="CAJPDS010000072">
    <property type="protein sequence ID" value="CAF9934046.1"/>
    <property type="molecule type" value="Genomic_DNA"/>
</dbReference>
<evidence type="ECO:0000256" key="1">
    <source>
        <dbReference type="SAM" id="MobiDB-lite"/>
    </source>
</evidence>
<feature type="compositionally biased region" description="Basic residues" evidence="1">
    <location>
        <begin position="1"/>
        <end position="10"/>
    </location>
</feature>
<feature type="compositionally biased region" description="Basic and acidic residues" evidence="1">
    <location>
        <begin position="11"/>
        <end position="25"/>
    </location>
</feature>
<reference evidence="3" key="1">
    <citation type="submission" date="2021-03" db="EMBL/GenBank/DDBJ databases">
        <authorList>
            <person name="Tagirdzhanova G."/>
        </authorList>
    </citation>
    <scope>NUCLEOTIDE SEQUENCE</scope>
</reference>
<feature type="compositionally biased region" description="Basic and acidic residues" evidence="1">
    <location>
        <begin position="48"/>
        <end position="64"/>
    </location>
</feature>
<proteinExistence type="predicted"/>
<evidence type="ECO:0008006" key="5">
    <source>
        <dbReference type="Google" id="ProtNLM"/>
    </source>
</evidence>